<dbReference type="EMBL" id="CACRXK020006591">
    <property type="protein sequence ID" value="CAB4009848.1"/>
    <property type="molecule type" value="Genomic_DNA"/>
</dbReference>
<evidence type="ECO:0000313" key="3">
    <source>
        <dbReference type="Proteomes" id="UP001152795"/>
    </source>
</evidence>
<feature type="region of interest" description="Disordered" evidence="1">
    <location>
        <begin position="40"/>
        <end position="103"/>
    </location>
</feature>
<feature type="non-terminal residue" evidence="2">
    <location>
        <position position="103"/>
    </location>
</feature>
<sequence length="103" mass="11388">MVTCNSDNSVGDRRTFESDSACKYNHSYPEADECMYIIPSCGSTESSSVPESSSDEGDQITTSERPGRGLFSVGEVQTRRGRSVSETSRTFQRFPLAEHQAEH</sequence>
<dbReference type="Proteomes" id="UP001152795">
    <property type="component" value="Unassembled WGS sequence"/>
</dbReference>
<keyword evidence="3" id="KW-1185">Reference proteome</keyword>
<proteinExistence type="predicted"/>
<evidence type="ECO:0000256" key="1">
    <source>
        <dbReference type="SAM" id="MobiDB-lite"/>
    </source>
</evidence>
<comment type="caution">
    <text evidence="2">The sequence shown here is derived from an EMBL/GenBank/DDBJ whole genome shotgun (WGS) entry which is preliminary data.</text>
</comment>
<feature type="compositionally biased region" description="Low complexity" evidence="1">
    <location>
        <begin position="40"/>
        <end position="52"/>
    </location>
</feature>
<name>A0A6S7JCC4_PARCT</name>
<evidence type="ECO:0000313" key="2">
    <source>
        <dbReference type="EMBL" id="CAB4009848.1"/>
    </source>
</evidence>
<dbReference type="AlphaFoldDB" id="A0A6S7JCC4"/>
<gene>
    <name evidence="2" type="ORF">PACLA_8A012285</name>
</gene>
<reference evidence="2" key="1">
    <citation type="submission" date="2020-04" db="EMBL/GenBank/DDBJ databases">
        <authorList>
            <person name="Alioto T."/>
            <person name="Alioto T."/>
            <person name="Gomez Garrido J."/>
        </authorList>
    </citation>
    <scope>NUCLEOTIDE SEQUENCE</scope>
    <source>
        <strain evidence="2">A484AB</strain>
    </source>
</reference>
<protein>
    <submittedName>
        <fullName evidence="2">Uncharacterized protein</fullName>
    </submittedName>
</protein>
<organism evidence="2 3">
    <name type="scientific">Paramuricea clavata</name>
    <name type="common">Red gorgonian</name>
    <name type="synonym">Violescent sea-whip</name>
    <dbReference type="NCBI Taxonomy" id="317549"/>
    <lineage>
        <taxon>Eukaryota</taxon>
        <taxon>Metazoa</taxon>
        <taxon>Cnidaria</taxon>
        <taxon>Anthozoa</taxon>
        <taxon>Octocorallia</taxon>
        <taxon>Malacalcyonacea</taxon>
        <taxon>Plexauridae</taxon>
        <taxon>Paramuricea</taxon>
    </lineage>
</organism>
<accession>A0A6S7JCC4</accession>